<reference evidence="2 3" key="1">
    <citation type="submission" date="2018-06" db="EMBL/GenBank/DDBJ databases">
        <title>Genomic Encyclopedia of Type Strains, Phase IV (KMG-IV): sequencing the most valuable type-strain genomes for metagenomic binning, comparative biology and taxonomic classification.</title>
        <authorList>
            <person name="Goeker M."/>
        </authorList>
    </citation>
    <scope>NUCLEOTIDE SEQUENCE [LARGE SCALE GENOMIC DNA]</scope>
    <source>
        <strain evidence="2 3">DSM 25532</strain>
    </source>
</reference>
<protein>
    <submittedName>
        <fullName evidence="2">Uncharacterized protein DUF262</fullName>
    </submittedName>
</protein>
<proteinExistence type="predicted"/>
<dbReference type="OrthoDB" id="195808at2"/>
<gene>
    <name evidence="2" type="ORF">DES53_1054</name>
</gene>
<accession>A0A366HMC8</accession>
<dbReference type="EMBL" id="QNRR01000005">
    <property type="protein sequence ID" value="RBP43606.1"/>
    <property type="molecule type" value="Genomic_DNA"/>
</dbReference>
<sequence>MSTDAIRPISYKQLIRDHGQIRIPRLQRDYAQGRTSQTEVRENFLKVLQEHLELPPDDSKLPLNLDFIYGSRAEGAFLPLDGQQRLTTLFLLHWYLAWKDGCWSEFEELFCGTEHARFSYSVRTTSTEFFDKLVAHPPQCRPEDLEVISAWLEDQPWYFRYWRLDPTIQAVLNMLDAMHRRFSRSSGLYARLTDDKRPAITFQLLDLERFKLTDDLYIKMNARGKPLTAFETFKAGYEEKLKELFPGETRNIGEESLPIAEFVARKMDTSWADFFWTHRQEDSAIYDEAVMNLFRVVALVSRDPGDSRYFKHASLLRDESNLPSYSTFAAQGWLDESFTRMLISLLEAWCNAEDLSQPLLDSPYFDEKKVFQKLIEAPTKLTAPEVVLFTGYALFIQAHEGKIDAGPFREWMRVVHNLAVNSDIDRTDRLQSPAKGLRDLLPHSTKILEHLCTLGAKDKVAGFTEQQLREERMKAGLILRHEGWRTLVERAECHGYFRGQIDFLCEFSGAVEQWQSSGSFDWSAETHRHLQERFQDYLAKAEAMFTGHGVMNLGDCRWQRALLSVGDYTLPTGRNWSFLADAQTDVASWKRLLRGSTQDDPGKRPLLKQLWDRLKADRPLSQQLDELVAAATGLRPWIEAFVRTPHAIEYCGQKLMRWESENEIYLLSKSRMKGMYAELFSYTLHHTVLQKLQKNGSLKPLEPFGYLSVSGRDHQPSIPLKFIYGGEELWFWIGFQGGRYYLSTGRGKLNEFPELHTLLCSAGGFTDGEKSLSKHMFPDAIEPAVSELAQLLATLPAKT</sequence>
<keyword evidence="3" id="KW-1185">Reference proteome</keyword>
<organism evidence="2 3">
    <name type="scientific">Roseimicrobium gellanilyticum</name>
    <dbReference type="NCBI Taxonomy" id="748857"/>
    <lineage>
        <taxon>Bacteria</taxon>
        <taxon>Pseudomonadati</taxon>
        <taxon>Verrucomicrobiota</taxon>
        <taxon>Verrucomicrobiia</taxon>
        <taxon>Verrucomicrobiales</taxon>
        <taxon>Verrucomicrobiaceae</taxon>
        <taxon>Roseimicrobium</taxon>
    </lineage>
</organism>
<evidence type="ECO:0000313" key="2">
    <source>
        <dbReference type="EMBL" id="RBP43606.1"/>
    </source>
</evidence>
<comment type="caution">
    <text evidence="2">The sequence shown here is derived from an EMBL/GenBank/DDBJ whole genome shotgun (WGS) entry which is preliminary data.</text>
</comment>
<dbReference type="AlphaFoldDB" id="A0A366HMC8"/>
<dbReference type="RefSeq" id="WP_113959098.1">
    <property type="nucleotide sequence ID" value="NZ_QNRR01000005.1"/>
</dbReference>
<dbReference type="InterPro" id="IPR004919">
    <property type="entry name" value="GmrSD_N"/>
</dbReference>
<feature type="domain" description="GmrSD restriction endonucleases N-terminal" evidence="1">
    <location>
        <begin position="12"/>
        <end position="236"/>
    </location>
</feature>
<name>A0A366HMC8_9BACT</name>
<evidence type="ECO:0000313" key="3">
    <source>
        <dbReference type="Proteomes" id="UP000253426"/>
    </source>
</evidence>
<dbReference type="Pfam" id="PF03235">
    <property type="entry name" value="GmrSD_N"/>
    <property type="match status" value="1"/>
</dbReference>
<dbReference type="Proteomes" id="UP000253426">
    <property type="component" value="Unassembled WGS sequence"/>
</dbReference>
<evidence type="ECO:0000259" key="1">
    <source>
        <dbReference type="Pfam" id="PF03235"/>
    </source>
</evidence>